<evidence type="ECO:0000313" key="2">
    <source>
        <dbReference type="EMBL" id="TBU31545.1"/>
    </source>
</evidence>
<gene>
    <name evidence="2" type="ORF">BD311DRAFT_656941</name>
</gene>
<feature type="region of interest" description="Disordered" evidence="1">
    <location>
        <begin position="288"/>
        <end position="432"/>
    </location>
</feature>
<name>A0A4Q9MV14_9APHY</name>
<feature type="compositionally biased region" description="Low complexity" evidence="1">
    <location>
        <begin position="311"/>
        <end position="324"/>
    </location>
</feature>
<feature type="compositionally biased region" description="Low complexity" evidence="1">
    <location>
        <begin position="364"/>
        <end position="379"/>
    </location>
</feature>
<feature type="region of interest" description="Disordered" evidence="1">
    <location>
        <begin position="444"/>
        <end position="464"/>
    </location>
</feature>
<feature type="region of interest" description="Disordered" evidence="1">
    <location>
        <begin position="194"/>
        <end position="266"/>
    </location>
</feature>
<dbReference type="Proteomes" id="UP000292957">
    <property type="component" value="Unassembled WGS sequence"/>
</dbReference>
<organism evidence="2">
    <name type="scientific">Dichomitus squalens</name>
    <dbReference type="NCBI Taxonomy" id="114155"/>
    <lineage>
        <taxon>Eukaryota</taxon>
        <taxon>Fungi</taxon>
        <taxon>Dikarya</taxon>
        <taxon>Basidiomycota</taxon>
        <taxon>Agaricomycotina</taxon>
        <taxon>Agaricomycetes</taxon>
        <taxon>Polyporales</taxon>
        <taxon>Polyporaceae</taxon>
        <taxon>Dichomitus</taxon>
    </lineage>
</organism>
<protein>
    <submittedName>
        <fullName evidence="2">Uncharacterized protein</fullName>
    </submittedName>
</protein>
<feature type="compositionally biased region" description="Low complexity" evidence="1">
    <location>
        <begin position="395"/>
        <end position="411"/>
    </location>
</feature>
<reference evidence="2" key="1">
    <citation type="submission" date="2019-01" db="EMBL/GenBank/DDBJ databases">
        <title>Draft genome sequences of three monokaryotic isolates of the white-rot basidiomycete fungus Dichomitus squalens.</title>
        <authorList>
            <consortium name="DOE Joint Genome Institute"/>
            <person name="Lopez S.C."/>
            <person name="Andreopoulos B."/>
            <person name="Pangilinan J."/>
            <person name="Lipzen A."/>
            <person name="Riley R."/>
            <person name="Ahrendt S."/>
            <person name="Ng V."/>
            <person name="Barry K."/>
            <person name="Daum C."/>
            <person name="Grigoriev I.V."/>
            <person name="Hilden K.S."/>
            <person name="Makela M.R."/>
            <person name="de Vries R.P."/>
        </authorList>
    </citation>
    <scope>NUCLEOTIDE SEQUENCE [LARGE SCALE GENOMIC DNA]</scope>
    <source>
        <strain evidence="2">OM18370.1</strain>
    </source>
</reference>
<evidence type="ECO:0000256" key="1">
    <source>
        <dbReference type="SAM" id="MobiDB-lite"/>
    </source>
</evidence>
<sequence length="464" mass="50652">MTPCPADHPVATLKRLIMESINPTDCLVEGEKPGEDSPRDKHTFPKLKFYTAREWNEFKRNNRRVTRIGDEIVRGKKKSALGENHTALYLENIDGTPAEGDYVNNARKFARTLINLAISTNCVMPKKWSEADVWFQELFYTALRKKYPLFQLCHNNAKGNIFMTHAYYEAVTRKWENISAANVNLNDAQYSMKTLSDEEDPSENTHDIPNASAPGPSTARTPAKRPSDVSLVPPKPAQRVRTRADDPQNDIGAHHISPSQAHKGKGCATPSLLALVIATVQPSPRVADYLNAPQSGGNTPEAGLAPDIPQASVSSASAPVDTVSRPPAPTPTVPSSEQHPPNSHQGHPALPVAQSLLRPPQPAPEASASPDDAPDTQAANQAPPDPLDTGDSTRPADASQAPPTTAQPTATKKTRAPRKTPQWPPPADLRGAKWAYARNWYTKNNGSQADFEQHYQSMTPADRR</sequence>
<feature type="non-terminal residue" evidence="2">
    <location>
        <position position="464"/>
    </location>
</feature>
<dbReference type="EMBL" id="ML143399">
    <property type="protein sequence ID" value="TBU31545.1"/>
    <property type="molecule type" value="Genomic_DNA"/>
</dbReference>
<feature type="compositionally biased region" description="Polar residues" evidence="1">
    <location>
        <begin position="333"/>
        <end position="345"/>
    </location>
</feature>
<proteinExistence type="predicted"/>
<dbReference type="AlphaFoldDB" id="A0A4Q9MV14"/>
<dbReference type="OrthoDB" id="2757640at2759"/>
<accession>A0A4Q9MV14</accession>